<dbReference type="Proteomes" id="UP000316726">
    <property type="component" value="Chromosome 5"/>
</dbReference>
<evidence type="ECO:0000313" key="3">
    <source>
        <dbReference type="EMBL" id="QDZ21319.1"/>
    </source>
</evidence>
<proteinExistence type="predicted"/>
<evidence type="ECO:0000313" key="4">
    <source>
        <dbReference type="Proteomes" id="UP000316726"/>
    </source>
</evidence>
<gene>
    <name evidence="3" type="ORF">A3770_05p38370</name>
</gene>
<dbReference type="PANTHER" id="PTHR45615:SF80">
    <property type="entry name" value="GRIP DOMAIN-CONTAINING PROTEIN"/>
    <property type="match status" value="1"/>
</dbReference>
<dbReference type="PANTHER" id="PTHR45615">
    <property type="entry name" value="MYOSIN HEAVY CHAIN, NON-MUSCLE"/>
    <property type="match status" value="1"/>
</dbReference>
<sequence>MLSEGSRTMTVKALEAKPPGTPYLDANSSGPSSRVRPGEAMRVASFVSEMSKRATSNAPVFDGGTGSEGAWVPPQKEGVSSLRMGNVMRQKEKDATSENSVLDRSQAFAYGSRKSIHSLAPIKGLVGKNRAGGTEENKRGNVANFAAGLRHRQQRKSLMGGQDSLGLLGDLNTLLDSNSKFLIAQLMELGVRDNAAVRGMLEIEERKGLMTPRWALDHIHSAIEIFAHGFHNLVEELIKLAMTQSKEDKVEMLDLSNPSGDTFGEAGTSSGQNLNEADVEEYGATLLLKCWALLLGYAENLTLSSDQLLSVTKSEDDDRENETDAQKKSHSLSSVTGPLARVALQLDRQNKEMSGALSKTKMQFNMSEATRMPLVQALKEAKEKIEYMGKENDVLVGDYRKAREDRMEAVGIAEGAQYESNELRKEVAKLAMLPVKVSELTRRVAKNDSITQSSTVSLESLRKKYEILKTEKHKLYSEYNQVEEALMRSRAAQASAEKKLNHALDSKALAVEERIRAEQRAHLASTERNTVENLYTMAENSLSTVREKLVTLEQSDKAKSAQIRTLEEQVSHSSAIAREYEASYKAYKEELDGVKTERDEMKRELSFLTRSSSERRTEIAKIERGYKNQIIEAQTQAEIHAERCEKALQEASTAKRNLEKLQKETEKREEAWNRDQVKLSRELQEAHDSLKLYQKNSKDLLAERIEKWRVKEEELTEEINTLQTDLKNTKISENDLKNALADVQERLTITEEEYSKQIEHEITVRSKAEGDLADLNVRFQEQMEKAAELASTFKEFREEFEKTVQELEKTTKEKNDLINANANLQDMKAQLEDALTIETEAHHESRDQLEGEVVEVREHLEQANKLMADAETALLQLSLGVDLQSICPAGVTPVAYSQRMVDELRTPIETPPSRHGSIDEVRAAAASRLSSSLSRPTTSEPQIMVINEDRNDDFSLPPIGRSRVTPNPTTAVLNASMPARPATSQPRSRSPIKEERDRPRPKSTQSLLSVMKSNLLDNLSQRITQASQSAGRPLSELKSEKARIQIQNMLKHKTTLFKSKLKEVNPEDYKTIDVQDMRWVEAMHQKGMSVLEFQLAKDGHYFATIPDEAGFWRFTADRKMHVSGIKIGFPGLVIPPLGPNTYEEKFGQQQLSKKRQDAADMSKELKSTKVDDWLKTHTPLRTGLGVTRASVGMGL</sequence>
<feature type="compositionally biased region" description="Polar residues" evidence="2">
    <location>
        <begin position="964"/>
        <end position="973"/>
    </location>
</feature>
<dbReference type="AlphaFoldDB" id="A0A5B8MLL6"/>
<evidence type="ECO:0000256" key="1">
    <source>
        <dbReference type="SAM" id="Coils"/>
    </source>
</evidence>
<feature type="region of interest" description="Disordered" evidence="2">
    <location>
        <begin position="57"/>
        <end position="77"/>
    </location>
</feature>
<feature type="region of interest" description="Disordered" evidence="2">
    <location>
        <begin position="950"/>
        <end position="1005"/>
    </location>
</feature>
<protein>
    <submittedName>
        <fullName evidence="3">Uncharacterized protein</fullName>
    </submittedName>
</protein>
<feature type="region of interest" description="Disordered" evidence="2">
    <location>
        <begin position="1"/>
        <end position="38"/>
    </location>
</feature>
<feature type="region of interest" description="Disordered" evidence="2">
    <location>
        <begin position="310"/>
        <end position="333"/>
    </location>
</feature>
<feature type="coiled-coil region" evidence="1">
    <location>
        <begin position="793"/>
        <end position="873"/>
    </location>
</feature>
<evidence type="ECO:0000256" key="2">
    <source>
        <dbReference type="SAM" id="MobiDB-lite"/>
    </source>
</evidence>
<organism evidence="3 4">
    <name type="scientific">Chloropicon primus</name>
    <dbReference type="NCBI Taxonomy" id="1764295"/>
    <lineage>
        <taxon>Eukaryota</taxon>
        <taxon>Viridiplantae</taxon>
        <taxon>Chlorophyta</taxon>
        <taxon>Chloropicophyceae</taxon>
        <taxon>Chloropicales</taxon>
        <taxon>Chloropicaceae</taxon>
        <taxon>Chloropicon</taxon>
    </lineage>
</organism>
<dbReference type="EMBL" id="CP031038">
    <property type="protein sequence ID" value="QDZ21319.1"/>
    <property type="molecule type" value="Genomic_DNA"/>
</dbReference>
<feature type="compositionally biased region" description="Basic and acidic residues" evidence="2">
    <location>
        <begin position="991"/>
        <end position="1000"/>
    </location>
</feature>
<reference evidence="3 4" key="1">
    <citation type="submission" date="2018-07" db="EMBL/GenBank/DDBJ databases">
        <title>The complete nuclear genome of the prasinophyte Chloropicon primus (CCMP1205).</title>
        <authorList>
            <person name="Pombert J.-F."/>
            <person name="Otis C."/>
            <person name="Turmel M."/>
            <person name="Lemieux C."/>
        </authorList>
    </citation>
    <scope>NUCLEOTIDE SEQUENCE [LARGE SCALE GENOMIC DNA]</scope>
    <source>
        <strain evidence="3 4">CCMP1205</strain>
    </source>
</reference>
<feature type="coiled-coil region" evidence="1">
    <location>
        <begin position="458"/>
        <end position="485"/>
    </location>
</feature>
<dbReference type="STRING" id="1764295.A0A5B8MLL6"/>
<feature type="coiled-coil region" evidence="1">
    <location>
        <begin position="577"/>
        <end position="753"/>
    </location>
</feature>
<accession>A0A5B8MLL6</accession>
<name>A0A5B8MLL6_9CHLO</name>
<keyword evidence="1" id="KW-0175">Coiled coil</keyword>
<keyword evidence="4" id="KW-1185">Reference proteome</keyword>